<dbReference type="Proteomes" id="UP000838749">
    <property type="component" value="Unassembled WGS sequence"/>
</dbReference>
<keyword evidence="2" id="KW-1185">Reference proteome</keyword>
<dbReference type="SUPFAM" id="SSF100985">
    <property type="entry name" value="Sporulation inhibitor Sda"/>
    <property type="match status" value="1"/>
</dbReference>
<evidence type="ECO:0000313" key="1">
    <source>
        <dbReference type="EMBL" id="CAH1058229.1"/>
    </source>
</evidence>
<reference evidence="1" key="1">
    <citation type="submission" date="2021-12" db="EMBL/GenBank/DDBJ databases">
        <authorList>
            <person name="Criscuolo A."/>
        </authorList>
    </citation>
    <scope>NUCLEOTIDE SEQUENCE</scope>
    <source>
        <strain evidence="1">CIP111894</strain>
    </source>
</reference>
<gene>
    <name evidence="1" type="ORF">PAECIP111894_04403</name>
</gene>
<accession>A0ABN8FP03</accession>
<comment type="caution">
    <text evidence="1">The sequence shown here is derived from an EMBL/GenBank/DDBJ whole genome shotgun (WGS) entry which is preliminary data.</text>
</comment>
<evidence type="ECO:0008006" key="3">
    <source>
        <dbReference type="Google" id="ProtNLM"/>
    </source>
</evidence>
<dbReference type="Pfam" id="PF08970">
    <property type="entry name" value="Sda"/>
    <property type="match status" value="1"/>
</dbReference>
<name>A0ABN8FP03_9BACL</name>
<protein>
    <recommendedName>
        <fullName evidence="3">Sporulation inhibitor sda</fullName>
    </recommendedName>
</protein>
<dbReference type="EMBL" id="CAKMAB010000031">
    <property type="protein sequence ID" value="CAH1058229.1"/>
    <property type="molecule type" value="Genomic_DNA"/>
</dbReference>
<dbReference type="InterPro" id="IPR036916">
    <property type="entry name" value="Sda_sf"/>
</dbReference>
<proteinExistence type="predicted"/>
<dbReference type="Gene3D" id="1.10.287.1100">
    <property type="entry name" value="Sporulation inhibitor A"/>
    <property type="match status" value="1"/>
</dbReference>
<organism evidence="1 2">
    <name type="scientific">Paenibacillus pseudetheri</name>
    <dbReference type="NCBI Taxonomy" id="2897682"/>
    <lineage>
        <taxon>Bacteria</taxon>
        <taxon>Bacillati</taxon>
        <taxon>Bacillota</taxon>
        <taxon>Bacilli</taxon>
        <taxon>Bacillales</taxon>
        <taxon>Paenibacillaceae</taxon>
        <taxon>Paenibacillus</taxon>
    </lineage>
</organism>
<evidence type="ECO:0000313" key="2">
    <source>
        <dbReference type="Proteomes" id="UP000838749"/>
    </source>
</evidence>
<dbReference type="InterPro" id="IPR015064">
    <property type="entry name" value="Sda"/>
</dbReference>
<sequence length="50" mass="5890">MNVMVELSDEMLLDSYHRAIELQLEHDFIALLLVEIRKRNLHSPVHAVLH</sequence>